<dbReference type="HOGENOM" id="CLU_1635105_0_0_1"/>
<organism evidence="2 3">
    <name type="scientific">Botryobasidium botryosum (strain FD-172 SS1)</name>
    <dbReference type="NCBI Taxonomy" id="930990"/>
    <lineage>
        <taxon>Eukaryota</taxon>
        <taxon>Fungi</taxon>
        <taxon>Dikarya</taxon>
        <taxon>Basidiomycota</taxon>
        <taxon>Agaricomycotina</taxon>
        <taxon>Agaricomycetes</taxon>
        <taxon>Cantharellales</taxon>
        <taxon>Botryobasidiaceae</taxon>
        <taxon>Botryobasidium</taxon>
    </lineage>
</organism>
<dbReference type="AlphaFoldDB" id="A0A067LV14"/>
<dbReference type="InParanoid" id="A0A067LV14"/>
<reference evidence="3" key="1">
    <citation type="journal article" date="2014" name="Proc. Natl. Acad. Sci. U.S.A.">
        <title>Extensive sampling of basidiomycete genomes demonstrates inadequacy of the white-rot/brown-rot paradigm for wood decay fungi.</title>
        <authorList>
            <person name="Riley R."/>
            <person name="Salamov A.A."/>
            <person name="Brown D.W."/>
            <person name="Nagy L.G."/>
            <person name="Floudas D."/>
            <person name="Held B.W."/>
            <person name="Levasseur A."/>
            <person name="Lombard V."/>
            <person name="Morin E."/>
            <person name="Otillar R."/>
            <person name="Lindquist E.A."/>
            <person name="Sun H."/>
            <person name="LaButti K.M."/>
            <person name="Schmutz J."/>
            <person name="Jabbour D."/>
            <person name="Luo H."/>
            <person name="Baker S.E."/>
            <person name="Pisabarro A.G."/>
            <person name="Walton J.D."/>
            <person name="Blanchette R.A."/>
            <person name="Henrissat B."/>
            <person name="Martin F."/>
            <person name="Cullen D."/>
            <person name="Hibbett D.S."/>
            <person name="Grigoriev I.V."/>
        </authorList>
    </citation>
    <scope>NUCLEOTIDE SEQUENCE [LARGE SCALE GENOMIC DNA]</scope>
    <source>
        <strain evidence="3">FD-172 SS1</strain>
    </source>
</reference>
<sequence length="162" mass="17807">MASHNTTIPFTLVKVDAPFGDRSTPSAMGHPEENIPPFIDLEDDDEIPPLVDCEEEDEIPPLADREEDEIPRSMSFGCPGCRIAMAPPLDPEDEDEIPPLEPLDVPFHRVVVSYDVVCQLIPKVHPIVHADEVITFTTNEMGSAHGTSGPQILGDLEEGWDT</sequence>
<evidence type="ECO:0000313" key="2">
    <source>
        <dbReference type="EMBL" id="KDQ06100.1"/>
    </source>
</evidence>
<evidence type="ECO:0000256" key="1">
    <source>
        <dbReference type="SAM" id="MobiDB-lite"/>
    </source>
</evidence>
<keyword evidence="3" id="KW-1185">Reference proteome</keyword>
<feature type="region of interest" description="Disordered" evidence="1">
    <location>
        <begin position="22"/>
        <end position="79"/>
    </location>
</feature>
<name>A0A067LV14_BOTB1</name>
<feature type="compositionally biased region" description="Acidic residues" evidence="1">
    <location>
        <begin position="40"/>
        <end position="69"/>
    </location>
</feature>
<gene>
    <name evidence="2" type="ORF">BOTBODRAFT_181905</name>
</gene>
<accession>A0A067LV14</accession>
<proteinExistence type="predicted"/>
<feature type="region of interest" description="Disordered" evidence="1">
    <location>
        <begin position="142"/>
        <end position="162"/>
    </location>
</feature>
<dbReference type="Proteomes" id="UP000027195">
    <property type="component" value="Unassembled WGS sequence"/>
</dbReference>
<evidence type="ECO:0000313" key="3">
    <source>
        <dbReference type="Proteomes" id="UP000027195"/>
    </source>
</evidence>
<protein>
    <submittedName>
        <fullName evidence="2">Uncharacterized protein</fullName>
    </submittedName>
</protein>
<dbReference type="EMBL" id="KL198156">
    <property type="protein sequence ID" value="KDQ06100.1"/>
    <property type="molecule type" value="Genomic_DNA"/>
</dbReference>